<dbReference type="EMBL" id="BNEE01000006">
    <property type="protein sequence ID" value="GHI88187.1"/>
    <property type="molecule type" value="Genomic_DNA"/>
</dbReference>
<evidence type="ECO:0000313" key="2">
    <source>
        <dbReference type="EMBL" id="GHI88187.1"/>
    </source>
</evidence>
<sequence length="76" mass="8101">MSEHVGTHGGTPSETGGRKPHKVRLPGFINDEEVGLGDVIRRATSTVGIKPCGGCAERARRLNDWMVFSPQGSPDS</sequence>
<gene>
    <name evidence="2" type="ORF">Sxan_55510</name>
</gene>
<feature type="region of interest" description="Disordered" evidence="1">
    <location>
        <begin position="1"/>
        <end position="24"/>
    </location>
</feature>
<keyword evidence="3" id="KW-1185">Reference proteome</keyword>
<comment type="caution">
    <text evidence="2">The sequence shown here is derived from an EMBL/GenBank/DDBJ whole genome shotgun (WGS) entry which is preliminary data.</text>
</comment>
<proteinExistence type="predicted"/>
<reference evidence="2" key="1">
    <citation type="submission" date="2020-09" db="EMBL/GenBank/DDBJ databases">
        <title>Whole genome shotgun sequence of Streptomyces xanthophaeus NBRC 12829.</title>
        <authorList>
            <person name="Komaki H."/>
            <person name="Tamura T."/>
        </authorList>
    </citation>
    <scope>NUCLEOTIDE SEQUENCE</scope>
    <source>
        <strain evidence="2">NBRC 12829</strain>
    </source>
</reference>
<evidence type="ECO:0000313" key="3">
    <source>
        <dbReference type="Proteomes" id="UP000600026"/>
    </source>
</evidence>
<dbReference type="AlphaFoldDB" id="A0A919LHH9"/>
<evidence type="ECO:0000256" key="1">
    <source>
        <dbReference type="SAM" id="MobiDB-lite"/>
    </source>
</evidence>
<accession>A0A919LHH9</accession>
<dbReference type="OrthoDB" id="8548387at2"/>
<name>A0A919LHH9_9ACTN</name>
<organism evidence="2 3">
    <name type="scientific">Streptomyces xanthophaeus</name>
    <dbReference type="NCBI Taxonomy" id="67385"/>
    <lineage>
        <taxon>Bacteria</taxon>
        <taxon>Bacillati</taxon>
        <taxon>Actinomycetota</taxon>
        <taxon>Actinomycetes</taxon>
        <taxon>Kitasatosporales</taxon>
        <taxon>Streptomycetaceae</taxon>
        <taxon>Streptomyces</taxon>
    </lineage>
</organism>
<protein>
    <submittedName>
        <fullName evidence="2">Uncharacterized protein</fullName>
    </submittedName>
</protein>
<dbReference type="Proteomes" id="UP000600026">
    <property type="component" value="Unassembled WGS sequence"/>
</dbReference>